<organism evidence="6">
    <name type="scientific">uncultured Nocardioidaceae bacterium</name>
    <dbReference type="NCBI Taxonomy" id="253824"/>
    <lineage>
        <taxon>Bacteria</taxon>
        <taxon>Bacillati</taxon>
        <taxon>Actinomycetota</taxon>
        <taxon>Actinomycetes</taxon>
        <taxon>Propionibacteriales</taxon>
        <taxon>Nocardioidaceae</taxon>
        <taxon>environmental samples</taxon>
    </lineage>
</organism>
<dbReference type="InterPro" id="IPR011098">
    <property type="entry name" value="G5_dom"/>
</dbReference>
<dbReference type="EMBL" id="CADCUD010000018">
    <property type="protein sequence ID" value="CAA9312238.1"/>
    <property type="molecule type" value="Genomic_DNA"/>
</dbReference>
<evidence type="ECO:0000256" key="2">
    <source>
        <dbReference type="ARBA" id="ARBA00022729"/>
    </source>
</evidence>
<dbReference type="SMART" id="SM01208">
    <property type="entry name" value="G5"/>
    <property type="match status" value="1"/>
</dbReference>
<dbReference type="Gene3D" id="2.20.230.10">
    <property type="entry name" value="Resuscitation-promoting factor rpfb"/>
    <property type="match status" value="1"/>
</dbReference>
<comment type="similarity">
    <text evidence="1">Belongs to the transglycosylase family. Rpf subfamily.</text>
</comment>
<protein>
    <submittedName>
        <fullName evidence="6">Cell wall-binding protein</fullName>
    </submittedName>
</protein>
<dbReference type="InterPro" id="IPR010618">
    <property type="entry name" value="RPF"/>
</dbReference>
<dbReference type="AlphaFoldDB" id="A0A6J4KQB0"/>
<dbReference type="InterPro" id="IPR023346">
    <property type="entry name" value="Lysozyme-like_dom_sf"/>
</dbReference>
<gene>
    <name evidence="6" type="ORF">AVDCRST_MAG46-229</name>
</gene>
<name>A0A6J4KQB0_9ACTN</name>
<evidence type="ECO:0000259" key="5">
    <source>
        <dbReference type="PROSITE" id="PS51109"/>
    </source>
</evidence>
<evidence type="ECO:0000256" key="1">
    <source>
        <dbReference type="ARBA" id="ARBA00010830"/>
    </source>
</evidence>
<dbReference type="PROSITE" id="PS51109">
    <property type="entry name" value="G5"/>
    <property type="match status" value="1"/>
</dbReference>
<dbReference type="Pfam" id="PF06737">
    <property type="entry name" value="Transglycosylas"/>
    <property type="match status" value="1"/>
</dbReference>
<evidence type="ECO:0000313" key="6">
    <source>
        <dbReference type="EMBL" id="CAA9312238.1"/>
    </source>
</evidence>
<dbReference type="CDD" id="cd13925">
    <property type="entry name" value="RPF"/>
    <property type="match status" value="1"/>
</dbReference>
<evidence type="ECO:0000256" key="3">
    <source>
        <dbReference type="ARBA" id="ARBA00022801"/>
    </source>
</evidence>
<feature type="region of interest" description="Disordered" evidence="4">
    <location>
        <begin position="280"/>
        <end position="323"/>
    </location>
</feature>
<sequence>MPGKPYSWSLVRKRIAVIGTAITLLLAVLVGGAAYVALGKTITLLVDGQPRTVQTFAGEVGDVLESEGVDLGEHDVVAPAVDAEISDGSEISVRYGRELTVSMDGVERTYWTTATNVDDALQQLGLRVVDSAELSVSRSAPIDREGLELVVTTPKAVTLVVGGEKRQLQTTASTVDEVLGEVDVNVRELDELRPVRDTDVVDGMQVVVTRIGVQMQSVGVKTPFGTIVRETDDLYVDQVEIAREGVAGEVRKTYRIVKANGKVRTRKMIEAKVVRQPVAEIQLHGTKQYPEPEPEPEPELEPDPEPEPEPDVPSPPPVSDGSVWDELAQCESGGDWSINTGNGYYGGLQFSLSTWQAYGGTGYPHEHSRETQIAVATRLRDANGGSYGSWPHCAAQLGLPT</sequence>
<feature type="compositionally biased region" description="Acidic residues" evidence="4">
    <location>
        <begin position="292"/>
        <end position="310"/>
    </location>
</feature>
<dbReference type="SUPFAM" id="SSF53955">
    <property type="entry name" value="Lysozyme-like"/>
    <property type="match status" value="1"/>
</dbReference>
<keyword evidence="3" id="KW-0378">Hydrolase</keyword>
<dbReference type="Pfam" id="PF07501">
    <property type="entry name" value="G5"/>
    <property type="match status" value="1"/>
</dbReference>
<proteinExistence type="inferred from homology"/>
<dbReference type="InterPro" id="IPR007137">
    <property type="entry name" value="DUF348"/>
</dbReference>
<dbReference type="Pfam" id="PF03990">
    <property type="entry name" value="DUF348"/>
    <property type="match status" value="3"/>
</dbReference>
<evidence type="ECO:0000256" key="4">
    <source>
        <dbReference type="SAM" id="MobiDB-lite"/>
    </source>
</evidence>
<dbReference type="GO" id="GO:0016787">
    <property type="term" value="F:hydrolase activity"/>
    <property type="evidence" value="ECO:0007669"/>
    <property type="project" value="UniProtKB-KW"/>
</dbReference>
<reference evidence="6" key="1">
    <citation type="submission" date="2020-02" db="EMBL/GenBank/DDBJ databases">
        <authorList>
            <person name="Meier V. D."/>
        </authorList>
    </citation>
    <scope>NUCLEOTIDE SEQUENCE</scope>
    <source>
        <strain evidence="6">AVDCRST_MAG46</strain>
    </source>
</reference>
<dbReference type="Gene3D" id="1.10.530.10">
    <property type="match status" value="1"/>
</dbReference>
<keyword evidence="2" id="KW-0732">Signal</keyword>
<feature type="domain" description="G5" evidence="5">
    <location>
        <begin position="208"/>
        <end position="288"/>
    </location>
</feature>
<accession>A0A6J4KQB0</accession>